<dbReference type="InterPro" id="IPR006108">
    <property type="entry name" value="3HC_DH_C"/>
</dbReference>
<evidence type="ECO:0000259" key="3">
    <source>
        <dbReference type="Pfam" id="PF00725"/>
    </source>
</evidence>
<feature type="transmembrane region" description="Helical" evidence="2">
    <location>
        <begin position="20"/>
        <end position="41"/>
    </location>
</feature>
<organism evidence="5 6">
    <name type="scientific">Allopusillimonas soli</name>
    <dbReference type="NCBI Taxonomy" id="659016"/>
    <lineage>
        <taxon>Bacteria</taxon>
        <taxon>Pseudomonadati</taxon>
        <taxon>Pseudomonadota</taxon>
        <taxon>Betaproteobacteria</taxon>
        <taxon>Burkholderiales</taxon>
        <taxon>Alcaligenaceae</taxon>
        <taxon>Allopusillimonas</taxon>
    </lineage>
</organism>
<evidence type="ECO:0000313" key="6">
    <source>
        <dbReference type="Proteomes" id="UP000580517"/>
    </source>
</evidence>
<dbReference type="Gene3D" id="3.40.50.720">
    <property type="entry name" value="NAD(P)-binding Rossmann-like Domain"/>
    <property type="match status" value="1"/>
</dbReference>
<accession>A0A853FFJ7</accession>
<dbReference type="InterPro" id="IPR006176">
    <property type="entry name" value="3-OHacyl-CoA_DH_NAD-bd"/>
</dbReference>
<dbReference type="AlphaFoldDB" id="A0A853FFJ7"/>
<dbReference type="OrthoDB" id="9803287at2"/>
<keyword evidence="1" id="KW-0560">Oxidoreductase</keyword>
<dbReference type="RefSeq" id="WP_129970694.1">
    <property type="nucleotide sequence ID" value="NZ_JACCEW010000006.1"/>
</dbReference>
<feature type="domain" description="3-hydroxyacyl-CoA dehydrogenase C-terminal" evidence="3">
    <location>
        <begin position="200"/>
        <end position="269"/>
    </location>
</feature>
<dbReference type="InterPro" id="IPR036291">
    <property type="entry name" value="NAD(P)-bd_dom_sf"/>
</dbReference>
<dbReference type="Gene3D" id="1.10.1040.10">
    <property type="entry name" value="N-(1-d-carboxylethyl)-l-norvaline Dehydrogenase, domain 2"/>
    <property type="match status" value="1"/>
</dbReference>
<dbReference type="GO" id="GO:0016616">
    <property type="term" value="F:oxidoreductase activity, acting on the CH-OH group of donors, NAD or NADP as acceptor"/>
    <property type="evidence" value="ECO:0007669"/>
    <property type="project" value="InterPro"/>
</dbReference>
<feature type="domain" description="3-hydroxyacyl-CoA dehydrogenase NAD binding" evidence="4">
    <location>
        <begin position="22"/>
        <end position="194"/>
    </location>
</feature>
<evidence type="ECO:0000259" key="4">
    <source>
        <dbReference type="Pfam" id="PF02737"/>
    </source>
</evidence>
<keyword evidence="2" id="KW-0812">Transmembrane</keyword>
<dbReference type="SUPFAM" id="SSF48179">
    <property type="entry name" value="6-phosphogluconate dehydrogenase C-terminal domain-like"/>
    <property type="match status" value="1"/>
</dbReference>
<dbReference type="Pfam" id="PF02737">
    <property type="entry name" value="3HCDH_N"/>
    <property type="match status" value="1"/>
</dbReference>
<gene>
    <name evidence="5" type="ORF">H0A68_17440</name>
</gene>
<sequence>MGITDNHISGPAARETVEAARHVAVIGAGIIGAGWAAFFALRGLAVRVVDSNPGARDMLDAALARAEQVMKALGQVGERTTVPVLTDDLAWAVSGAAHVQEALPEKLDLKHEVYAGIEAASSPRCVIASSSSGIPPSVLQQGLRHPERLLIAHPCNPPYLMPLVEICGGQHTAPWALDEAEAFYQGLGKQTVRLRREITGHLVNRLQSALWREAVYLVANGYASLEDVDRTVTEGLGARWAVCGPHRIFHLSGGEEGMAGFLEKLGEPVEQWWASLGQPRLDMATRKALIDGMDQAAHGRDSVQLAQDRDDGVIAMLMAKRHGA</sequence>
<dbReference type="SUPFAM" id="SSF51735">
    <property type="entry name" value="NAD(P)-binding Rossmann-fold domains"/>
    <property type="match status" value="1"/>
</dbReference>
<dbReference type="Proteomes" id="UP000580517">
    <property type="component" value="Unassembled WGS sequence"/>
</dbReference>
<evidence type="ECO:0000313" key="5">
    <source>
        <dbReference type="EMBL" id="NYT38667.1"/>
    </source>
</evidence>
<dbReference type="GO" id="GO:0070403">
    <property type="term" value="F:NAD+ binding"/>
    <property type="evidence" value="ECO:0007669"/>
    <property type="project" value="InterPro"/>
</dbReference>
<dbReference type="GO" id="GO:0006631">
    <property type="term" value="P:fatty acid metabolic process"/>
    <property type="evidence" value="ECO:0007669"/>
    <property type="project" value="InterPro"/>
</dbReference>
<dbReference type="PANTHER" id="PTHR48075:SF5">
    <property type="entry name" value="3-HYDROXYBUTYRYL-COA DEHYDROGENASE"/>
    <property type="match status" value="1"/>
</dbReference>
<dbReference type="PANTHER" id="PTHR48075">
    <property type="entry name" value="3-HYDROXYACYL-COA DEHYDROGENASE FAMILY PROTEIN"/>
    <property type="match status" value="1"/>
</dbReference>
<dbReference type="InterPro" id="IPR008927">
    <property type="entry name" value="6-PGluconate_DH-like_C_sf"/>
</dbReference>
<keyword evidence="2" id="KW-1133">Transmembrane helix</keyword>
<keyword evidence="2" id="KW-0472">Membrane</keyword>
<proteinExistence type="predicted"/>
<comment type="caution">
    <text evidence="5">The sequence shown here is derived from an EMBL/GenBank/DDBJ whole genome shotgun (WGS) entry which is preliminary data.</text>
</comment>
<reference evidence="5 6" key="1">
    <citation type="submission" date="2020-07" db="EMBL/GenBank/DDBJ databases">
        <title>Taxonomic revisions and descriptions of new bacterial species based on genomic comparisons in the high-G+C-content subgroup of the family Alcaligenaceae.</title>
        <authorList>
            <person name="Szabo A."/>
            <person name="Felfoldi T."/>
        </authorList>
    </citation>
    <scope>NUCLEOTIDE SEQUENCE [LARGE SCALE GENOMIC DNA]</scope>
    <source>
        <strain evidence="5 6">DSM 25264</strain>
    </source>
</reference>
<protein>
    <submittedName>
        <fullName evidence="5">NAD-binding protein</fullName>
    </submittedName>
</protein>
<dbReference type="EMBL" id="JACCEW010000006">
    <property type="protein sequence ID" value="NYT38667.1"/>
    <property type="molecule type" value="Genomic_DNA"/>
</dbReference>
<evidence type="ECO:0000256" key="2">
    <source>
        <dbReference type="SAM" id="Phobius"/>
    </source>
</evidence>
<dbReference type="Pfam" id="PF00725">
    <property type="entry name" value="3HCDH"/>
    <property type="match status" value="1"/>
</dbReference>
<name>A0A853FFJ7_9BURK</name>
<dbReference type="InterPro" id="IPR013328">
    <property type="entry name" value="6PGD_dom2"/>
</dbReference>
<evidence type="ECO:0000256" key="1">
    <source>
        <dbReference type="ARBA" id="ARBA00023002"/>
    </source>
</evidence>
<keyword evidence="6" id="KW-1185">Reference proteome</keyword>